<dbReference type="EMBL" id="CAKXZS010000059">
    <property type="protein sequence ID" value="CAH2407336.1"/>
    <property type="molecule type" value="Genomic_DNA"/>
</dbReference>
<evidence type="ECO:0000313" key="2">
    <source>
        <dbReference type="Proteomes" id="UP001152604"/>
    </source>
</evidence>
<organism evidence="1 2">
    <name type="scientific">Mesorhizobium ventifaucium</name>
    <dbReference type="NCBI Taxonomy" id="666020"/>
    <lineage>
        <taxon>Bacteria</taxon>
        <taxon>Pseudomonadati</taxon>
        <taxon>Pseudomonadota</taxon>
        <taxon>Alphaproteobacteria</taxon>
        <taxon>Hyphomicrobiales</taxon>
        <taxon>Phyllobacteriaceae</taxon>
        <taxon>Mesorhizobium</taxon>
    </lineage>
</organism>
<comment type="caution">
    <text evidence="1">The sequence shown here is derived from an EMBL/GenBank/DDBJ whole genome shotgun (WGS) entry which is preliminary data.</text>
</comment>
<evidence type="ECO:0000313" key="1">
    <source>
        <dbReference type="EMBL" id="CAH2407336.1"/>
    </source>
</evidence>
<gene>
    <name evidence="1" type="ORF">MES4922_620013</name>
</gene>
<proteinExistence type="predicted"/>
<sequence>MRRPAIDGCPKSCSRNEGAVTRSCCQICHHGCLASPHDDFFLHSDGLFYASTPGAEERYLAWTYDMQEGEWAKKAGAGLPVGQHTLNFE</sequence>
<dbReference type="Proteomes" id="UP001152604">
    <property type="component" value="Unassembled WGS sequence"/>
</dbReference>
<keyword evidence="2" id="KW-1185">Reference proteome</keyword>
<accession>A0ABM9EDE9</accession>
<protein>
    <submittedName>
        <fullName evidence="1">Uncharacterized protein</fullName>
    </submittedName>
</protein>
<reference evidence="1" key="1">
    <citation type="submission" date="2022-03" db="EMBL/GenBank/DDBJ databases">
        <authorList>
            <person name="Brunel B."/>
        </authorList>
    </citation>
    <scope>NUCLEOTIDE SEQUENCE</scope>
    <source>
        <strain evidence="1">STM4922sample</strain>
    </source>
</reference>
<name>A0ABM9EDE9_9HYPH</name>